<evidence type="ECO:0000313" key="2">
    <source>
        <dbReference type="Proteomes" id="UP000712673"/>
    </source>
</evidence>
<organism evidence="1 2">
    <name type="scientific">Tectimicrobiota bacterium</name>
    <dbReference type="NCBI Taxonomy" id="2528274"/>
    <lineage>
        <taxon>Bacteria</taxon>
        <taxon>Pseudomonadati</taxon>
        <taxon>Nitrospinota/Tectimicrobiota group</taxon>
        <taxon>Candidatus Tectimicrobiota</taxon>
    </lineage>
</organism>
<reference evidence="1" key="1">
    <citation type="submission" date="2019-03" db="EMBL/GenBank/DDBJ databases">
        <title>Lake Tanganyika Metagenome-Assembled Genomes (MAGs).</title>
        <authorList>
            <person name="Tran P."/>
        </authorList>
    </citation>
    <scope>NUCLEOTIDE SEQUENCE</scope>
    <source>
        <strain evidence="1">K_DeepCast_65m_m2_066</strain>
    </source>
</reference>
<comment type="caution">
    <text evidence="1">The sequence shown here is derived from an EMBL/GenBank/DDBJ whole genome shotgun (WGS) entry which is preliminary data.</text>
</comment>
<gene>
    <name evidence="1" type="ORF">FJZ47_17970</name>
</gene>
<dbReference type="Proteomes" id="UP000712673">
    <property type="component" value="Unassembled WGS sequence"/>
</dbReference>
<protein>
    <submittedName>
        <fullName evidence="1">Uncharacterized protein</fullName>
    </submittedName>
</protein>
<name>A0A937W587_UNCTE</name>
<sequence>MNTSHMKLWTWIGGFFLLLVGGEAAAQSLTHLQFDILGLRLQVSPETLTVPKNIPTQIATQLVSPGGAGSEAATAIATLTAGTTVEAELRGPGIPLIPLSVKAGQPLPIPALALPGAYFLDHIRLVKDGQVVLDATPPTVPITVINEILVTSVTSRPLSLEEIQQKGVVIDQNNFQAFNFQLALNIQGTPFTIDLPVALPTRDFLRFTSDRAQIITQLGLVNRALADRQVINLPPNFDRPGLNFAIAALPFFPAEPAGDGALDFGPPPITALVVIPGNIAFLNQFFSVLLMVANVAPDGTPLVLRDIDAQITLPLGLDRVAGTFAQPGDDPLRLARLAGVGQQPVVRVIQPGPDGDLGTADDIPNPPHRRWGKGNFWSRACGKARIRWTLLFMQSSMACPPGQCSSWARPLARYSCVIQPSPLRCRIPAQSAAASPTTCMQQ</sequence>
<evidence type="ECO:0000313" key="1">
    <source>
        <dbReference type="EMBL" id="MBM3225669.1"/>
    </source>
</evidence>
<dbReference type="AlphaFoldDB" id="A0A937W587"/>
<dbReference type="EMBL" id="VGLS01000647">
    <property type="protein sequence ID" value="MBM3225669.1"/>
    <property type="molecule type" value="Genomic_DNA"/>
</dbReference>
<proteinExistence type="predicted"/>
<accession>A0A937W587</accession>